<keyword evidence="8" id="KW-1185">Reference proteome</keyword>
<dbReference type="GO" id="GO:0015175">
    <property type="term" value="F:neutral L-amino acid transmembrane transporter activity"/>
    <property type="evidence" value="ECO:0007669"/>
    <property type="project" value="TreeGrafter"/>
</dbReference>
<dbReference type="GO" id="GO:0005886">
    <property type="term" value="C:plasma membrane"/>
    <property type="evidence" value="ECO:0007669"/>
    <property type="project" value="TreeGrafter"/>
</dbReference>
<comment type="similarity">
    <text evidence="6">Belongs to the dicarboxylate/amino acid:cation symporter (DAACS) (TC 2.A.23) family.</text>
</comment>
<dbReference type="RefSeq" id="XP_005760156.1">
    <property type="nucleotide sequence ID" value="XM_005760099.1"/>
</dbReference>
<dbReference type="HOGENOM" id="CLU_1436903_0_0_1"/>
<dbReference type="STRING" id="2903.R1BEF5"/>
<evidence type="ECO:0000256" key="2">
    <source>
        <dbReference type="ARBA" id="ARBA00022448"/>
    </source>
</evidence>
<dbReference type="Proteomes" id="UP000013827">
    <property type="component" value="Unassembled WGS sequence"/>
</dbReference>
<dbReference type="PaxDb" id="2903-EOD07727"/>
<keyword evidence="2 6" id="KW-0813">Transport</keyword>
<dbReference type="EnsemblProtists" id="EOD07727">
    <property type="protein sequence ID" value="EOD07727"/>
    <property type="gene ID" value="EMIHUDRAFT_218272"/>
</dbReference>
<dbReference type="AlphaFoldDB" id="A0A0D3I8Z2"/>
<dbReference type="GO" id="GO:0015501">
    <property type="term" value="F:glutamate:sodium symporter activity"/>
    <property type="evidence" value="ECO:0007669"/>
    <property type="project" value="TreeGrafter"/>
</dbReference>
<evidence type="ECO:0000313" key="7">
    <source>
        <dbReference type="EnsemblProtists" id="EOD07727"/>
    </source>
</evidence>
<organism evidence="7 8">
    <name type="scientific">Emiliania huxleyi (strain CCMP1516)</name>
    <dbReference type="NCBI Taxonomy" id="280463"/>
    <lineage>
        <taxon>Eukaryota</taxon>
        <taxon>Haptista</taxon>
        <taxon>Haptophyta</taxon>
        <taxon>Prymnesiophyceae</taxon>
        <taxon>Isochrysidales</taxon>
        <taxon>Noelaerhabdaceae</taxon>
        <taxon>Emiliania</taxon>
    </lineage>
</organism>
<dbReference type="Pfam" id="PF00375">
    <property type="entry name" value="SDF"/>
    <property type="match status" value="1"/>
</dbReference>
<comment type="subcellular location">
    <subcellularLocation>
        <location evidence="1 6">Membrane</location>
        <topology evidence="1 6">Multi-pass membrane protein</topology>
    </subcellularLocation>
</comment>
<name>A0A0D3I8Z2_EMIH1</name>
<accession>A0A0D3I8Z2</accession>
<dbReference type="InterPro" id="IPR050746">
    <property type="entry name" value="DAACS"/>
</dbReference>
<sequence length="189" mass="20301">MALLLLRRCGCDEHVHARRTPLPNRLRAAGTLPVTTKCAIDSNNVHPAIARFVLPLGATINMDGSAIGFPCRVFFVALAQGTWTNPSPADLFTTALISTLMSIGAAPIPNAGLVLLTLILNTWIPDRLETITNVTGDSLACVIINHRYRKAVERSVRLSQHLAAEAQVSRAENTVAEASKRVDDVDGAD</sequence>
<evidence type="ECO:0000256" key="3">
    <source>
        <dbReference type="ARBA" id="ARBA00022692"/>
    </source>
</evidence>
<dbReference type="Gene3D" id="1.10.3860.10">
    <property type="entry name" value="Sodium:dicarboxylate symporter"/>
    <property type="match status" value="1"/>
</dbReference>
<keyword evidence="4" id="KW-1133">Transmembrane helix</keyword>
<dbReference type="eggNOG" id="KOG3787">
    <property type="taxonomic scope" value="Eukaryota"/>
</dbReference>
<dbReference type="GO" id="GO:0005313">
    <property type="term" value="F:L-glutamate transmembrane transporter activity"/>
    <property type="evidence" value="ECO:0007669"/>
    <property type="project" value="TreeGrafter"/>
</dbReference>
<reference evidence="7" key="2">
    <citation type="submission" date="2024-10" db="UniProtKB">
        <authorList>
            <consortium name="EnsemblProtists"/>
        </authorList>
    </citation>
    <scope>IDENTIFICATION</scope>
</reference>
<evidence type="ECO:0000256" key="4">
    <source>
        <dbReference type="ARBA" id="ARBA00022989"/>
    </source>
</evidence>
<keyword evidence="6" id="KW-0769">Symport</keyword>
<keyword evidence="3" id="KW-0812">Transmembrane</keyword>
<dbReference type="PANTHER" id="PTHR11958:SF63">
    <property type="entry name" value="AMINO ACID TRANSPORTER"/>
    <property type="match status" value="1"/>
</dbReference>
<evidence type="ECO:0000256" key="5">
    <source>
        <dbReference type="ARBA" id="ARBA00023136"/>
    </source>
</evidence>
<reference evidence="8" key="1">
    <citation type="journal article" date="2013" name="Nature">
        <title>Pan genome of the phytoplankton Emiliania underpins its global distribution.</title>
        <authorList>
            <person name="Read B.A."/>
            <person name="Kegel J."/>
            <person name="Klute M.J."/>
            <person name="Kuo A."/>
            <person name="Lefebvre S.C."/>
            <person name="Maumus F."/>
            <person name="Mayer C."/>
            <person name="Miller J."/>
            <person name="Monier A."/>
            <person name="Salamov A."/>
            <person name="Young J."/>
            <person name="Aguilar M."/>
            <person name="Claverie J.M."/>
            <person name="Frickenhaus S."/>
            <person name="Gonzalez K."/>
            <person name="Herman E.K."/>
            <person name="Lin Y.C."/>
            <person name="Napier J."/>
            <person name="Ogata H."/>
            <person name="Sarno A.F."/>
            <person name="Shmutz J."/>
            <person name="Schroeder D."/>
            <person name="de Vargas C."/>
            <person name="Verret F."/>
            <person name="von Dassow P."/>
            <person name="Valentin K."/>
            <person name="Van de Peer Y."/>
            <person name="Wheeler G."/>
            <person name="Dacks J.B."/>
            <person name="Delwiche C.F."/>
            <person name="Dyhrman S.T."/>
            <person name="Glockner G."/>
            <person name="John U."/>
            <person name="Richards T."/>
            <person name="Worden A.Z."/>
            <person name="Zhang X."/>
            <person name="Grigoriev I.V."/>
            <person name="Allen A.E."/>
            <person name="Bidle K."/>
            <person name="Borodovsky M."/>
            <person name="Bowler C."/>
            <person name="Brownlee C."/>
            <person name="Cock J.M."/>
            <person name="Elias M."/>
            <person name="Gladyshev V.N."/>
            <person name="Groth M."/>
            <person name="Guda C."/>
            <person name="Hadaegh A."/>
            <person name="Iglesias-Rodriguez M.D."/>
            <person name="Jenkins J."/>
            <person name="Jones B.M."/>
            <person name="Lawson T."/>
            <person name="Leese F."/>
            <person name="Lindquist E."/>
            <person name="Lobanov A."/>
            <person name="Lomsadze A."/>
            <person name="Malik S.B."/>
            <person name="Marsh M.E."/>
            <person name="Mackinder L."/>
            <person name="Mock T."/>
            <person name="Mueller-Roeber B."/>
            <person name="Pagarete A."/>
            <person name="Parker M."/>
            <person name="Probert I."/>
            <person name="Quesneville H."/>
            <person name="Raines C."/>
            <person name="Rensing S.A."/>
            <person name="Riano-Pachon D.M."/>
            <person name="Richier S."/>
            <person name="Rokitta S."/>
            <person name="Shiraiwa Y."/>
            <person name="Soanes D.M."/>
            <person name="van der Giezen M."/>
            <person name="Wahlund T.M."/>
            <person name="Williams B."/>
            <person name="Wilson W."/>
            <person name="Wolfe G."/>
            <person name="Wurch L.L."/>
        </authorList>
    </citation>
    <scope>NUCLEOTIDE SEQUENCE</scope>
</reference>
<evidence type="ECO:0000256" key="1">
    <source>
        <dbReference type="ARBA" id="ARBA00004141"/>
    </source>
</evidence>
<evidence type="ECO:0000256" key="6">
    <source>
        <dbReference type="RuleBase" id="RU361216"/>
    </source>
</evidence>
<dbReference type="SUPFAM" id="SSF118215">
    <property type="entry name" value="Proton glutamate symport protein"/>
    <property type="match status" value="1"/>
</dbReference>
<keyword evidence="5" id="KW-0472">Membrane</keyword>
<proteinExistence type="inferred from homology"/>
<dbReference type="GeneID" id="17253833"/>
<dbReference type="KEGG" id="ehx:EMIHUDRAFT_218272"/>
<evidence type="ECO:0000313" key="8">
    <source>
        <dbReference type="Proteomes" id="UP000013827"/>
    </source>
</evidence>
<dbReference type="PANTHER" id="PTHR11958">
    <property type="entry name" value="SODIUM/DICARBOXYLATE SYMPORTER-RELATED"/>
    <property type="match status" value="1"/>
</dbReference>
<dbReference type="InterPro" id="IPR036458">
    <property type="entry name" value="Na:dicarbo_symporter_sf"/>
</dbReference>
<dbReference type="InterPro" id="IPR001991">
    <property type="entry name" value="Na-dicarboxylate_symporter"/>
</dbReference>
<protein>
    <recommendedName>
        <fullName evidence="6">Amino acid transporter</fullName>
    </recommendedName>
</protein>